<evidence type="ECO:0000313" key="3">
    <source>
        <dbReference type="EMBL" id="GAB52656.1"/>
    </source>
</evidence>
<evidence type="ECO:0000256" key="1">
    <source>
        <dbReference type="SAM" id="SignalP"/>
    </source>
</evidence>
<proteinExistence type="predicted"/>
<accession>H5V3U8</accession>
<reference evidence="3 4" key="1">
    <citation type="submission" date="2012-02" db="EMBL/GenBank/DDBJ databases">
        <title>Whole genome shotgun sequence of Escherichia hermannii NBRC 105704.</title>
        <authorList>
            <person name="Yoshida I."/>
            <person name="Hosoyama A."/>
            <person name="Tsuchikane K."/>
            <person name="Katsumata H."/>
            <person name="Yamazaki S."/>
            <person name="Fujita N."/>
        </authorList>
    </citation>
    <scope>NUCLEOTIDE SEQUENCE [LARGE SCALE GENOMIC DNA]</scope>
    <source>
        <strain evidence="3 4">NBRC 105704</strain>
    </source>
</reference>
<dbReference type="EMBL" id="BAFF01000008">
    <property type="protein sequence ID" value="GAB52656.1"/>
    <property type="molecule type" value="Genomic_DNA"/>
</dbReference>
<dbReference type="SUPFAM" id="SSF49401">
    <property type="entry name" value="Bacterial adhesins"/>
    <property type="match status" value="1"/>
</dbReference>
<dbReference type="GO" id="GO:0009289">
    <property type="term" value="C:pilus"/>
    <property type="evidence" value="ECO:0007669"/>
    <property type="project" value="InterPro"/>
</dbReference>
<evidence type="ECO:0000313" key="4">
    <source>
        <dbReference type="Proteomes" id="UP000010297"/>
    </source>
</evidence>
<feature type="domain" description="Fimbrial-type adhesion" evidence="2">
    <location>
        <begin position="95"/>
        <end position="189"/>
    </location>
</feature>
<dbReference type="InterPro" id="IPR036937">
    <property type="entry name" value="Adhesion_dom_fimbrial_sf"/>
</dbReference>
<dbReference type="RefSeq" id="WP_002436656.1">
    <property type="nucleotide sequence ID" value="NZ_BAFF01000008.1"/>
</dbReference>
<gene>
    <name evidence="3" type="primary">fimF</name>
    <name evidence="3" type="ORF">EH105704_08_00340</name>
</gene>
<dbReference type="AlphaFoldDB" id="H5V3U8"/>
<dbReference type="Pfam" id="PF00419">
    <property type="entry name" value="Fimbrial"/>
    <property type="match status" value="1"/>
</dbReference>
<dbReference type="InterPro" id="IPR000259">
    <property type="entry name" value="Adhesion_dom_fimbrial"/>
</dbReference>
<dbReference type="GeneID" id="92830748"/>
<feature type="signal peptide" evidence="1">
    <location>
        <begin position="1"/>
        <end position="21"/>
    </location>
</feature>
<keyword evidence="4" id="KW-1185">Reference proteome</keyword>
<dbReference type="Gene3D" id="2.60.40.1090">
    <property type="entry name" value="Fimbrial-type adhesion domain"/>
    <property type="match status" value="1"/>
</dbReference>
<sequence length="192" mass="19464">MKRVISGIAMTTCMFLSAAHATPLVSDSSSSLTVQGSLKDNAGASGCAVSLSRNSVEDIKRADDIPVQGEDARIITSVKLSVNPINPSLSPIDSCSREIIDGKVGLKLTGPADTVEGTALANTLTGDNAASGVGFGIFTLQGKSIPLNSVVNIATDVNSGAAVIGVAMVKLKGQTVTEGNAQSNLTVEVAHL</sequence>
<name>H5V3U8_ATLHE</name>
<dbReference type="InterPro" id="IPR008966">
    <property type="entry name" value="Adhesion_dom_sf"/>
</dbReference>
<dbReference type="Proteomes" id="UP000010297">
    <property type="component" value="Unassembled WGS sequence"/>
</dbReference>
<organism evidence="3 4">
    <name type="scientific">Atlantibacter hermannii NBRC 105704</name>
    <dbReference type="NCBI Taxonomy" id="1115512"/>
    <lineage>
        <taxon>Bacteria</taxon>
        <taxon>Pseudomonadati</taxon>
        <taxon>Pseudomonadota</taxon>
        <taxon>Gammaproteobacteria</taxon>
        <taxon>Enterobacterales</taxon>
        <taxon>Enterobacteriaceae</taxon>
        <taxon>Atlantibacter</taxon>
    </lineage>
</organism>
<feature type="chain" id="PRO_5003600529" evidence="1">
    <location>
        <begin position="22"/>
        <end position="192"/>
    </location>
</feature>
<evidence type="ECO:0000259" key="2">
    <source>
        <dbReference type="Pfam" id="PF00419"/>
    </source>
</evidence>
<keyword evidence="1" id="KW-0732">Signal</keyword>
<comment type="caution">
    <text evidence="3">The sequence shown here is derived from an EMBL/GenBank/DDBJ whole genome shotgun (WGS) entry which is preliminary data.</text>
</comment>
<dbReference type="eggNOG" id="COG3539">
    <property type="taxonomic scope" value="Bacteria"/>
</dbReference>
<dbReference type="GO" id="GO:0007155">
    <property type="term" value="P:cell adhesion"/>
    <property type="evidence" value="ECO:0007669"/>
    <property type="project" value="InterPro"/>
</dbReference>
<protein>
    <submittedName>
        <fullName evidence="3">Type 1 fimbrial protein FimF</fullName>
    </submittedName>
</protein>